<dbReference type="PANTHER" id="PTHR43719">
    <property type="entry name" value="TWO-COMPONENT HISTIDINE KINASE"/>
    <property type="match status" value="1"/>
</dbReference>
<feature type="compositionally biased region" description="Polar residues" evidence="6">
    <location>
        <begin position="235"/>
        <end position="256"/>
    </location>
</feature>
<dbReference type="OrthoDB" id="60033at2759"/>
<dbReference type="PANTHER" id="PTHR43719:SF28">
    <property type="entry name" value="PEROXIDE STRESS-ACTIVATED HISTIDINE KINASE MAK1-RELATED"/>
    <property type="match status" value="1"/>
</dbReference>
<dbReference type="Pfam" id="PF00072">
    <property type="entry name" value="Response_reg"/>
    <property type="match status" value="1"/>
</dbReference>
<feature type="region of interest" description="Disordered" evidence="6">
    <location>
        <begin position="445"/>
        <end position="478"/>
    </location>
</feature>
<dbReference type="GO" id="GO:0003700">
    <property type="term" value="F:DNA-binding transcription factor activity"/>
    <property type="evidence" value="ECO:0007669"/>
    <property type="project" value="InterPro"/>
</dbReference>
<comment type="caution">
    <text evidence="8">The sequence shown here is derived from an EMBL/GenBank/DDBJ whole genome shotgun (WGS) entry which is preliminary data.</text>
</comment>
<dbReference type="GO" id="GO:0000160">
    <property type="term" value="P:phosphorelay signal transduction system"/>
    <property type="evidence" value="ECO:0007669"/>
    <property type="project" value="InterPro"/>
</dbReference>
<reference evidence="8 9" key="1">
    <citation type="journal article" date="2019" name="Sci. Rep.">
        <title>Comparative genomics of chytrid fungi reveal insights into the obligate biotrophic and pathogenic lifestyle of Synchytrium endobioticum.</title>
        <authorList>
            <person name="van de Vossenberg B.T.L.H."/>
            <person name="Warris S."/>
            <person name="Nguyen H.D.T."/>
            <person name="van Gent-Pelzer M.P.E."/>
            <person name="Joly D.L."/>
            <person name="van de Geest H.C."/>
            <person name="Bonants P.J.M."/>
            <person name="Smith D.S."/>
            <person name="Levesque C.A."/>
            <person name="van der Lee T.A.J."/>
        </authorList>
    </citation>
    <scope>NUCLEOTIDE SEQUENCE [LARGE SCALE GENOMIC DNA]</scope>
    <source>
        <strain evidence="8 9">CBS 675.73</strain>
    </source>
</reference>
<dbReference type="SUPFAM" id="SSF52172">
    <property type="entry name" value="CheY-like"/>
    <property type="match status" value="2"/>
</dbReference>
<dbReference type="Gene3D" id="1.10.10.10">
    <property type="entry name" value="Winged helix-like DNA-binding domain superfamily/Winged helix DNA-binding domain"/>
    <property type="match status" value="1"/>
</dbReference>
<protein>
    <recommendedName>
        <fullName evidence="7">Response regulatory domain-containing protein</fullName>
    </recommendedName>
</protein>
<dbReference type="EMBL" id="QEAP01000424">
    <property type="protein sequence ID" value="TPX66790.1"/>
    <property type="molecule type" value="Genomic_DNA"/>
</dbReference>
<evidence type="ECO:0000256" key="4">
    <source>
        <dbReference type="ARBA" id="ARBA00023242"/>
    </source>
</evidence>
<dbReference type="InterPro" id="IPR036388">
    <property type="entry name" value="WH-like_DNA-bd_sf"/>
</dbReference>
<dbReference type="GO" id="GO:0043565">
    <property type="term" value="F:sequence-specific DNA binding"/>
    <property type="evidence" value="ECO:0007669"/>
    <property type="project" value="InterPro"/>
</dbReference>
<feature type="compositionally biased region" description="Polar residues" evidence="6">
    <location>
        <begin position="464"/>
        <end position="476"/>
    </location>
</feature>
<dbReference type="Gene3D" id="3.40.50.2300">
    <property type="match status" value="1"/>
</dbReference>
<evidence type="ECO:0000259" key="7">
    <source>
        <dbReference type="PROSITE" id="PS50110"/>
    </source>
</evidence>
<gene>
    <name evidence="8" type="ORF">CcCBS67573_g07697</name>
</gene>
<dbReference type="SMART" id="SM00415">
    <property type="entry name" value="HSF"/>
    <property type="match status" value="1"/>
</dbReference>
<dbReference type="SUPFAM" id="SSF46785">
    <property type="entry name" value="Winged helix' DNA-binding domain"/>
    <property type="match status" value="1"/>
</dbReference>
<evidence type="ECO:0000313" key="8">
    <source>
        <dbReference type="EMBL" id="TPX66790.1"/>
    </source>
</evidence>
<dbReference type="CDD" id="cd17546">
    <property type="entry name" value="REC_hyHK_CKI1_RcsC-like"/>
    <property type="match status" value="1"/>
</dbReference>
<feature type="compositionally biased region" description="Low complexity" evidence="6">
    <location>
        <begin position="191"/>
        <end position="202"/>
    </location>
</feature>
<evidence type="ECO:0000256" key="3">
    <source>
        <dbReference type="ARBA" id="ARBA00023125"/>
    </source>
</evidence>
<keyword evidence="3" id="KW-0238">DNA-binding</keyword>
<dbReference type="InterPro" id="IPR036390">
    <property type="entry name" value="WH_DNA-bd_sf"/>
</dbReference>
<dbReference type="PROSITE" id="PS50110">
    <property type="entry name" value="RESPONSE_REGULATORY"/>
    <property type="match status" value="1"/>
</dbReference>
<evidence type="ECO:0000256" key="1">
    <source>
        <dbReference type="ARBA" id="ARBA00004123"/>
    </source>
</evidence>
<keyword evidence="9" id="KW-1185">Reference proteome</keyword>
<dbReference type="InterPro" id="IPR000232">
    <property type="entry name" value="HSF_DNA-bd"/>
</dbReference>
<feature type="region of interest" description="Disordered" evidence="6">
    <location>
        <begin position="535"/>
        <end position="554"/>
    </location>
</feature>
<accession>A0A507ETX5</accession>
<feature type="region of interest" description="Disordered" evidence="6">
    <location>
        <begin position="143"/>
        <end position="172"/>
    </location>
</feature>
<proteinExistence type="predicted"/>
<feature type="compositionally biased region" description="Polar residues" evidence="6">
    <location>
        <begin position="537"/>
        <end position="551"/>
    </location>
</feature>
<feature type="modified residue" description="4-aspartylphosphate" evidence="5">
    <location>
        <position position="703"/>
    </location>
</feature>
<feature type="region of interest" description="Disordered" evidence="6">
    <location>
        <begin position="191"/>
        <end position="212"/>
    </location>
</feature>
<feature type="compositionally biased region" description="Low complexity" evidence="6">
    <location>
        <begin position="450"/>
        <end position="463"/>
    </location>
</feature>
<dbReference type="SMART" id="SM00448">
    <property type="entry name" value="REC"/>
    <property type="match status" value="1"/>
</dbReference>
<feature type="compositionally biased region" description="Low complexity" evidence="6">
    <location>
        <begin position="375"/>
        <end position="397"/>
    </location>
</feature>
<name>A0A507ETX5_9FUNG</name>
<feature type="region of interest" description="Disordered" evidence="6">
    <location>
        <begin position="670"/>
        <end position="690"/>
    </location>
</feature>
<dbReference type="Proteomes" id="UP000320333">
    <property type="component" value="Unassembled WGS sequence"/>
</dbReference>
<dbReference type="Pfam" id="PF00447">
    <property type="entry name" value="HSF_DNA-bind"/>
    <property type="match status" value="1"/>
</dbReference>
<dbReference type="GO" id="GO:0005634">
    <property type="term" value="C:nucleus"/>
    <property type="evidence" value="ECO:0007669"/>
    <property type="project" value="UniProtKB-SubCell"/>
</dbReference>
<dbReference type="InterPro" id="IPR001789">
    <property type="entry name" value="Sig_transdc_resp-reg_receiver"/>
</dbReference>
<keyword evidence="4" id="KW-0539">Nucleus</keyword>
<evidence type="ECO:0000256" key="2">
    <source>
        <dbReference type="ARBA" id="ARBA00022553"/>
    </source>
</evidence>
<feature type="region of interest" description="Disordered" evidence="6">
    <location>
        <begin position="1"/>
        <end position="37"/>
    </location>
</feature>
<organism evidence="8 9">
    <name type="scientific">Chytriomyces confervae</name>
    <dbReference type="NCBI Taxonomy" id="246404"/>
    <lineage>
        <taxon>Eukaryota</taxon>
        <taxon>Fungi</taxon>
        <taxon>Fungi incertae sedis</taxon>
        <taxon>Chytridiomycota</taxon>
        <taxon>Chytridiomycota incertae sedis</taxon>
        <taxon>Chytridiomycetes</taxon>
        <taxon>Chytridiales</taxon>
        <taxon>Chytriomycetaceae</taxon>
        <taxon>Chytriomyces</taxon>
    </lineage>
</organism>
<dbReference type="InterPro" id="IPR050956">
    <property type="entry name" value="2C_system_His_kinase"/>
</dbReference>
<feature type="region of interest" description="Disordered" evidence="6">
    <location>
        <begin position="362"/>
        <end position="398"/>
    </location>
</feature>
<dbReference type="STRING" id="246404.A0A507ETX5"/>
<dbReference type="InterPro" id="IPR011006">
    <property type="entry name" value="CheY-like_superfamily"/>
</dbReference>
<evidence type="ECO:0000256" key="5">
    <source>
        <dbReference type="PROSITE-ProRule" id="PRU00169"/>
    </source>
</evidence>
<feature type="domain" description="Response regulatory" evidence="7">
    <location>
        <begin position="572"/>
        <end position="769"/>
    </location>
</feature>
<feature type="region of interest" description="Disordered" evidence="6">
    <location>
        <begin position="611"/>
        <end position="630"/>
    </location>
</feature>
<sequence length="770" mass="84383">MSPTPVLANDGAERGDRPPAISLTAGPSAPTGPPGRGNVSTGFVGKLYGILANPAQFASAVCWSHDGASFEIVDLALFSSLVLPLLSAHRNYASFVRQLNKYQFKKIKKDSVGFETPSAEFKHPHFRRDCKDSLHKVTRVKAKSTISLDKRSKSSKSSTNANPAESEDDEMDVEPTLVKVSPEFNLQHLAHSASPHAASPSDHPSHQSNGYHLPQFHLAEHPQIHMNHHERQYQTPFSHASTSATPVDHSSYQQADSPHRMPPQFHAHPHSTHTTHPPPHSIQPIHSENVPVEFANNLSRRLDEMAHAHASTTKQVHCLMETMQSFRAQIGELKEMMREKDETMQRKLSNVIAMCETQNANRDSSVQFTSGRVHASSSNESARSSAVSIDDQSSSNSKRAGLNALLGNLSPDYSAGRFAETGEIEGASTLIDYSTRIVSSVTDFNHRQPHQQPHQQPQQPHQQTQFHADSIQQQPEQVPHALERDENIMQVDASTTSIHDGITRALTYFETLTRNSGGESAPMHEGANAAVVPTASEVPSGSEDTSPSAQNPEVRFSTYRRNTGGADAPVRRALIVDDDAIYRKIVAAYLTRLNFVCDTATTGREAVRKAISSSNNSVESPLPHNDDEADEIRESLESPEMYRGGSPALTSAESPPPFYDVIQAPPLVHSSAMSESGDDDPETLPTISGSAQGVTPYDLIVMDIMLPTLNGLQATRQIREYYRTVPIIALTCVTIAETDRQTYRDVGMTDILTKPLSFGALVDMVDTYFV</sequence>
<evidence type="ECO:0000313" key="9">
    <source>
        <dbReference type="Proteomes" id="UP000320333"/>
    </source>
</evidence>
<comment type="subcellular location">
    <subcellularLocation>
        <location evidence="1">Nucleus</location>
    </subcellularLocation>
</comment>
<keyword evidence="2 5" id="KW-0597">Phosphoprotein</keyword>
<evidence type="ECO:0000256" key="6">
    <source>
        <dbReference type="SAM" id="MobiDB-lite"/>
    </source>
</evidence>
<feature type="region of interest" description="Disordered" evidence="6">
    <location>
        <begin position="235"/>
        <end position="286"/>
    </location>
</feature>
<dbReference type="AlphaFoldDB" id="A0A507ETX5"/>